<keyword evidence="1" id="KW-0812">Transmembrane</keyword>
<evidence type="ECO:0000313" key="3">
    <source>
        <dbReference type="Proteomes" id="UP000244911"/>
    </source>
</evidence>
<proteinExistence type="predicted"/>
<evidence type="ECO:0000313" key="2">
    <source>
        <dbReference type="EMBL" id="SPF77397.1"/>
    </source>
</evidence>
<dbReference type="RefSeq" id="WP_146184021.1">
    <property type="nucleotide sequence ID" value="NZ_OMOI01000001.1"/>
</dbReference>
<keyword evidence="3" id="KW-1185">Reference proteome</keyword>
<accession>A0A2R8ANF2</accession>
<name>A0A2R8ANF2_9RHOB</name>
<dbReference type="AlphaFoldDB" id="A0A2R8ANF2"/>
<sequence length="181" mass="21002">MTAKPIFDIRKSVSRRNLEYMIIMPVVVALFLGAGLWLVPADAVWALSFEALETWTLWGFLGLFLIITALYHLAKLIFFARRAVGTTGEWRFRLTQDDLLWQVPDHAHGPEEGFHVPLVAIKELEHITIYRSDEAEENQYWVHFHDHPSIQLREYTGYSIRALMDKIHQAGVPFERTLRGD</sequence>
<dbReference type="Proteomes" id="UP000244911">
    <property type="component" value="Unassembled WGS sequence"/>
</dbReference>
<protein>
    <submittedName>
        <fullName evidence="2">Uncharacterized protein</fullName>
    </submittedName>
</protein>
<feature type="transmembrane region" description="Helical" evidence="1">
    <location>
        <begin position="20"/>
        <end position="39"/>
    </location>
</feature>
<reference evidence="2 3" key="1">
    <citation type="submission" date="2018-03" db="EMBL/GenBank/DDBJ databases">
        <authorList>
            <person name="Keele B.F."/>
        </authorList>
    </citation>
    <scope>NUCLEOTIDE SEQUENCE [LARGE SCALE GENOMIC DNA]</scope>
    <source>
        <strain evidence="2 3">CECT 8811</strain>
    </source>
</reference>
<organism evidence="2 3">
    <name type="scientific">Aliiroseovarius pelagivivens</name>
    <dbReference type="NCBI Taxonomy" id="1639690"/>
    <lineage>
        <taxon>Bacteria</taxon>
        <taxon>Pseudomonadati</taxon>
        <taxon>Pseudomonadota</taxon>
        <taxon>Alphaproteobacteria</taxon>
        <taxon>Rhodobacterales</taxon>
        <taxon>Paracoccaceae</taxon>
        <taxon>Aliiroseovarius</taxon>
    </lineage>
</organism>
<keyword evidence="1" id="KW-0472">Membrane</keyword>
<feature type="transmembrane region" description="Helical" evidence="1">
    <location>
        <begin position="55"/>
        <end position="74"/>
    </location>
</feature>
<dbReference type="OrthoDB" id="7837727at2"/>
<dbReference type="EMBL" id="OMOI01000001">
    <property type="protein sequence ID" value="SPF77397.1"/>
    <property type="molecule type" value="Genomic_DNA"/>
</dbReference>
<evidence type="ECO:0000256" key="1">
    <source>
        <dbReference type="SAM" id="Phobius"/>
    </source>
</evidence>
<keyword evidence="1" id="KW-1133">Transmembrane helix</keyword>
<gene>
    <name evidence="2" type="ORF">ALP8811_02424</name>
</gene>